<evidence type="ECO:0000313" key="2">
    <source>
        <dbReference type="Proteomes" id="UP000315783"/>
    </source>
</evidence>
<protein>
    <submittedName>
        <fullName evidence="1">Uncharacterized protein</fullName>
    </submittedName>
</protein>
<name>A0A545UL26_9HYPO</name>
<accession>A0A545UL26</accession>
<keyword evidence="2" id="KW-1185">Reference proteome</keyword>
<dbReference type="Proteomes" id="UP000315783">
    <property type="component" value="Unassembled WGS sequence"/>
</dbReference>
<dbReference type="EMBL" id="SPUK01000033">
    <property type="protein sequence ID" value="TQV90157.1"/>
    <property type="molecule type" value="Genomic_DNA"/>
</dbReference>
<gene>
    <name evidence="1" type="ORF">IF1G_11156</name>
</gene>
<reference evidence="1 2" key="1">
    <citation type="journal article" date="2019" name="Appl. Microbiol. Biotechnol.">
        <title>Genome sequence of Isaria javanica and comparative genome analysis insights into family S53 peptidase evolution in fungal entomopathogens.</title>
        <authorList>
            <person name="Lin R."/>
            <person name="Zhang X."/>
            <person name="Xin B."/>
            <person name="Zou M."/>
            <person name="Gao Y."/>
            <person name="Qin F."/>
            <person name="Hu Q."/>
            <person name="Xie B."/>
            <person name="Cheng X."/>
        </authorList>
    </citation>
    <scope>NUCLEOTIDE SEQUENCE [LARGE SCALE GENOMIC DNA]</scope>
    <source>
        <strain evidence="1 2">IJ1G</strain>
    </source>
</reference>
<dbReference type="STRING" id="43265.A0A545UL26"/>
<organism evidence="1 2">
    <name type="scientific">Cordyceps javanica</name>
    <dbReference type="NCBI Taxonomy" id="43265"/>
    <lineage>
        <taxon>Eukaryota</taxon>
        <taxon>Fungi</taxon>
        <taxon>Dikarya</taxon>
        <taxon>Ascomycota</taxon>
        <taxon>Pezizomycotina</taxon>
        <taxon>Sordariomycetes</taxon>
        <taxon>Hypocreomycetidae</taxon>
        <taxon>Hypocreales</taxon>
        <taxon>Cordycipitaceae</taxon>
        <taxon>Cordyceps</taxon>
    </lineage>
</organism>
<comment type="caution">
    <text evidence="1">The sequence shown here is derived from an EMBL/GenBank/DDBJ whole genome shotgun (WGS) entry which is preliminary data.</text>
</comment>
<evidence type="ECO:0000313" key="1">
    <source>
        <dbReference type="EMBL" id="TQV90157.1"/>
    </source>
</evidence>
<proteinExistence type="predicted"/>
<dbReference type="AlphaFoldDB" id="A0A545UL26"/>
<sequence>MSTASGATTNPGQAMQAMRQQIKAMTAQIQALQANNNGGGALTLPKFPKPKPFDGMKGDMRTFLTQAKAYLRVNTTIANPTAQILCINNETARIFRDYDNFEELLQTTFGDPDKIRTATRKLKALRQTSSA</sequence>